<reference evidence="1 2" key="1">
    <citation type="submission" date="2015-01" db="EMBL/GenBank/DDBJ databases">
        <title>Draft genome sequence of Leucobacter komagatae strain VKM ST2845.</title>
        <authorList>
            <person name="Karlyshev A.V."/>
            <person name="Kudryashova E.B."/>
        </authorList>
    </citation>
    <scope>NUCLEOTIDE SEQUENCE [LARGE SCALE GENOMIC DNA]</scope>
    <source>
        <strain evidence="1 2">VKM ST2845</strain>
    </source>
</reference>
<proteinExistence type="predicted"/>
<keyword evidence="2" id="KW-1185">Reference proteome</keyword>
<evidence type="ECO:0000313" key="1">
    <source>
        <dbReference type="EMBL" id="KIP53656.1"/>
    </source>
</evidence>
<comment type="caution">
    <text evidence="1">The sequence shown here is derived from an EMBL/GenBank/DDBJ whole genome shotgun (WGS) entry which is preliminary data.</text>
</comment>
<organism evidence="1 2">
    <name type="scientific">Leucobacter komagatae</name>
    <dbReference type="NCBI Taxonomy" id="55969"/>
    <lineage>
        <taxon>Bacteria</taxon>
        <taxon>Bacillati</taxon>
        <taxon>Actinomycetota</taxon>
        <taxon>Actinomycetes</taxon>
        <taxon>Micrococcales</taxon>
        <taxon>Microbacteriaceae</taxon>
        <taxon>Leucobacter</taxon>
    </lineage>
</organism>
<dbReference type="OrthoDB" id="4988779at2"/>
<name>A0A0D0I1P6_9MICO</name>
<dbReference type="Proteomes" id="UP000032120">
    <property type="component" value="Unassembled WGS sequence"/>
</dbReference>
<evidence type="ECO:0000313" key="2">
    <source>
        <dbReference type="Proteomes" id="UP000032120"/>
    </source>
</evidence>
<accession>A0A0D0I1P6</accession>
<sequence length="190" mass="19999">MVTSLDPTSSWTSVELQAWDDADPTVRETIVGMGLDACTVADDAADVSELKDPAMTWLAARFLCGEHREAADEFLSNGASISPTHSMADLFELAVVKDDATATDILDANNVCLGALALAWEVHAGFTPDATCWLIRVQSVEETGGDAEYLSLFKNAGDAENAATDARFGELAEASGATPNALSELLDDVG</sequence>
<gene>
    <name evidence="1" type="ORF">SD72_02740</name>
</gene>
<dbReference type="AlphaFoldDB" id="A0A0D0I1P6"/>
<protein>
    <submittedName>
        <fullName evidence="1">Uncharacterized protein</fullName>
    </submittedName>
</protein>
<dbReference type="EMBL" id="JXSQ01000002">
    <property type="protein sequence ID" value="KIP53656.1"/>
    <property type="molecule type" value="Genomic_DNA"/>
</dbReference>